<comment type="caution">
    <text evidence="3">The sequence shown here is derived from an EMBL/GenBank/DDBJ whole genome shotgun (WGS) entry which is preliminary data.</text>
</comment>
<dbReference type="Gene3D" id="2.60.40.1220">
    <property type="match status" value="1"/>
</dbReference>
<organism evidence="3 4">
    <name type="scientific">Lachnoclostridium phytofermentans</name>
    <dbReference type="NCBI Taxonomy" id="66219"/>
    <lineage>
        <taxon>Bacteria</taxon>
        <taxon>Bacillati</taxon>
        <taxon>Bacillota</taxon>
        <taxon>Clostridia</taxon>
        <taxon>Lachnospirales</taxon>
        <taxon>Lachnospiraceae</taxon>
    </lineage>
</organism>
<gene>
    <name evidence="3" type="ORF">DHW61_04275</name>
</gene>
<accession>A0A3D2X3E1</accession>
<name>A0A3D2X3E1_9FIRM</name>
<reference evidence="3 4" key="1">
    <citation type="journal article" date="2018" name="Nat. Biotechnol.">
        <title>A standardized bacterial taxonomy based on genome phylogeny substantially revises the tree of life.</title>
        <authorList>
            <person name="Parks D.H."/>
            <person name="Chuvochina M."/>
            <person name="Waite D.W."/>
            <person name="Rinke C."/>
            <person name="Skarshewski A."/>
            <person name="Chaumeil P.A."/>
            <person name="Hugenholtz P."/>
        </authorList>
    </citation>
    <scope>NUCLEOTIDE SEQUENCE [LARGE SCALE GENOMIC DNA]</scope>
    <source>
        <strain evidence="3">UBA11728</strain>
    </source>
</reference>
<evidence type="ECO:0000313" key="4">
    <source>
        <dbReference type="Proteomes" id="UP000262969"/>
    </source>
</evidence>
<dbReference type="AlphaFoldDB" id="A0A3D2X3E1"/>
<dbReference type="InterPro" id="IPR014755">
    <property type="entry name" value="Cu-Rt/internalin_Ig-like"/>
</dbReference>
<feature type="domain" description="SbsA Ig-like" evidence="2">
    <location>
        <begin position="31"/>
        <end position="111"/>
    </location>
</feature>
<evidence type="ECO:0000259" key="2">
    <source>
        <dbReference type="Pfam" id="PF13205"/>
    </source>
</evidence>
<proteinExistence type="predicted"/>
<dbReference type="Proteomes" id="UP000262969">
    <property type="component" value="Unassembled WGS sequence"/>
</dbReference>
<sequence>MPTDYIDIEAVSGSDPALIRQNLKFKTGKFAWRVKFSAPLNPSTVNNMNLYVTRSDGSSLKTTIQYDSVNNYIEIEPLEAYAQNESYILNITKNVESKGGQRLKEEIRLRFKI</sequence>
<evidence type="ECO:0000313" key="3">
    <source>
        <dbReference type="EMBL" id="HCL01622.1"/>
    </source>
</evidence>
<dbReference type="InterPro" id="IPR032812">
    <property type="entry name" value="SbsA_Ig"/>
</dbReference>
<dbReference type="EMBL" id="DPVV01000149">
    <property type="protein sequence ID" value="HCL01622.1"/>
    <property type="molecule type" value="Genomic_DNA"/>
</dbReference>
<keyword evidence="1" id="KW-0732">Signal</keyword>
<protein>
    <recommendedName>
        <fullName evidence="2">SbsA Ig-like domain-containing protein</fullName>
    </recommendedName>
</protein>
<dbReference type="Pfam" id="PF13205">
    <property type="entry name" value="Big_5"/>
    <property type="match status" value="1"/>
</dbReference>
<evidence type="ECO:0000256" key="1">
    <source>
        <dbReference type="ARBA" id="ARBA00022729"/>
    </source>
</evidence>